<evidence type="ECO:0000256" key="1">
    <source>
        <dbReference type="ARBA" id="ARBA00004651"/>
    </source>
</evidence>
<evidence type="ECO:0000256" key="8">
    <source>
        <dbReference type="SAM" id="Phobius"/>
    </source>
</evidence>
<evidence type="ECO:0000256" key="7">
    <source>
        <dbReference type="ARBA" id="ARBA00023136"/>
    </source>
</evidence>
<dbReference type="PANTHER" id="PTHR43495:SF2">
    <property type="entry name" value="D-SERINE_D-ALANINE_GLYCINE TRANSPORTER"/>
    <property type="match status" value="1"/>
</dbReference>
<dbReference type="InterPro" id="IPR004841">
    <property type="entry name" value="AA-permease/SLC12A_dom"/>
</dbReference>
<keyword evidence="5" id="KW-0029">Amino-acid transport</keyword>
<dbReference type="GO" id="GO:0055085">
    <property type="term" value="P:transmembrane transport"/>
    <property type="evidence" value="ECO:0007669"/>
    <property type="project" value="InterPro"/>
</dbReference>
<feature type="transmembrane region" description="Helical" evidence="8">
    <location>
        <begin position="6"/>
        <end position="30"/>
    </location>
</feature>
<evidence type="ECO:0000256" key="2">
    <source>
        <dbReference type="ARBA" id="ARBA00022448"/>
    </source>
</evidence>
<dbReference type="GO" id="GO:0006865">
    <property type="term" value="P:amino acid transport"/>
    <property type="evidence" value="ECO:0007669"/>
    <property type="project" value="UniProtKB-KW"/>
</dbReference>
<keyword evidence="2" id="KW-0813">Transport</keyword>
<keyword evidence="4 8" id="KW-0812">Transmembrane</keyword>
<evidence type="ECO:0000259" key="9">
    <source>
        <dbReference type="Pfam" id="PF00324"/>
    </source>
</evidence>
<dbReference type="PANTHER" id="PTHR43495">
    <property type="entry name" value="GABA PERMEASE"/>
    <property type="match status" value="1"/>
</dbReference>
<comment type="subcellular location">
    <subcellularLocation>
        <location evidence="1">Cell membrane</location>
        <topology evidence="1">Multi-pass membrane protein</topology>
    </subcellularLocation>
</comment>
<reference evidence="10" key="1">
    <citation type="submission" date="2019-05" db="EMBL/GenBank/DDBJ databases">
        <authorList>
            <consortium name="Pathogen Informatics"/>
        </authorList>
    </citation>
    <scope>NUCLEOTIDE SEQUENCE [LARGE SCALE GENOMIC DNA]</scope>
    <source>
        <strain evidence="10">NCTC12965</strain>
    </source>
</reference>
<keyword evidence="7 8" id="KW-0472">Membrane</keyword>
<evidence type="ECO:0000256" key="4">
    <source>
        <dbReference type="ARBA" id="ARBA00022692"/>
    </source>
</evidence>
<dbReference type="Pfam" id="PF00324">
    <property type="entry name" value="AA_permease"/>
    <property type="match status" value="1"/>
</dbReference>
<evidence type="ECO:0000256" key="6">
    <source>
        <dbReference type="ARBA" id="ARBA00022989"/>
    </source>
</evidence>
<evidence type="ECO:0000313" key="10">
    <source>
        <dbReference type="EMBL" id="VTR58166.1"/>
    </source>
</evidence>
<dbReference type="GO" id="GO:0005886">
    <property type="term" value="C:plasma membrane"/>
    <property type="evidence" value="ECO:0007669"/>
    <property type="project" value="UniProtKB-SubCell"/>
</dbReference>
<evidence type="ECO:0000256" key="3">
    <source>
        <dbReference type="ARBA" id="ARBA00022475"/>
    </source>
</evidence>
<name>A0A4U9WGN4_SERFO</name>
<accession>A0A4U9WGN4</accession>
<sequence>MEFWLSLIKVAAIVAMIIGGAAVMLFGFGVTQEATGFSNLWQHGGFMPNGIGWRHCLPGGGDVCLRRD</sequence>
<protein>
    <submittedName>
        <fullName evidence="10">Probable transport protein YifK</fullName>
    </submittedName>
</protein>
<gene>
    <name evidence="10" type="primary">yifK_2</name>
    <name evidence="10" type="ORF">NCTC12965_07625</name>
</gene>
<dbReference type="AlphaFoldDB" id="A0A4U9WGN4"/>
<evidence type="ECO:0000256" key="5">
    <source>
        <dbReference type="ARBA" id="ARBA00022970"/>
    </source>
</evidence>
<organism evidence="10">
    <name type="scientific">Serratia fonticola</name>
    <dbReference type="NCBI Taxonomy" id="47917"/>
    <lineage>
        <taxon>Bacteria</taxon>
        <taxon>Pseudomonadati</taxon>
        <taxon>Pseudomonadota</taxon>
        <taxon>Gammaproteobacteria</taxon>
        <taxon>Enterobacterales</taxon>
        <taxon>Yersiniaceae</taxon>
        <taxon>Serratia</taxon>
    </lineage>
</organism>
<dbReference type="EMBL" id="CABEEZ010000151">
    <property type="protein sequence ID" value="VTR58166.1"/>
    <property type="molecule type" value="Genomic_DNA"/>
</dbReference>
<proteinExistence type="predicted"/>
<feature type="domain" description="Amino acid permease/ SLC12A" evidence="9">
    <location>
        <begin position="1"/>
        <end position="50"/>
    </location>
</feature>
<keyword evidence="6 8" id="KW-1133">Transmembrane helix</keyword>
<keyword evidence="3" id="KW-1003">Cell membrane</keyword>